<evidence type="ECO:0008006" key="3">
    <source>
        <dbReference type="Google" id="ProtNLM"/>
    </source>
</evidence>
<protein>
    <recommendedName>
        <fullName evidence="3">Peptidase M60 domain-containing protein</fullName>
    </recommendedName>
</protein>
<dbReference type="GO" id="GO:0044325">
    <property type="term" value="F:transmembrane transporter binding"/>
    <property type="evidence" value="ECO:0007669"/>
    <property type="project" value="TreeGrafter"/>
</dbReference>
<sequence>MMFNEDYQSLVRGLSEVDFTGTSIPCKLILIGDSAFPVLVSPAGDVLIAASHYGKGRVVVMAHESYLNSPNLLGFMQNAVSWLKPSAEAVIGVHTGLDLLTKTLQDSGCTVNKISGLTQGLGVMCMDGYDDSQAKDIISFLYEGGGLLIAAQAWYWSYSHKNENVLLDFPGNKIISVSGIYFRDVYGERGTFTVSPDIPHIPMFSDISFLLDLNILLKDIALLDIRGSSTPSELLLHGPLTFPVGLNDENKCFLAAAIYGRGRIVVGTHETLFTKPELKTVILNSILWLGSGRKQKIGVNKAVKGFTELLMQEGFDSSTSSLEPGLSVYCCDSYSDSEAERIKKFVAEGGGLLIAGQSWYWSYKNPEKNVVCQYPGNKILNTFGISILGKSIGNGAYKPTDPAAVTNYYHFPRAFSQLLKNLQDGVEIQPPLSSWLTNIREDASNFMRLPASPLTYSIQQECVCLVKRCGIPNVSKDCPVKNNSKDALILSLAHDVCCFNQNSQSINNFPFKEKPSVTVEIDGTNPGTAHAYGLIALVILVKFIYSNRIYFSKSNAYKELLQL</sequence>
<dbReference type="AlphaFoldDB" id="A0AAD1RN22"/>
<dbReference type="InterPro" id="IPR051244">
    <property type="entry name" value="TCAF"/>
</dbReference>
<evidence type="ECO:0000313" key="1">
    <source>
        <dbReference type="EMBL" id="CAH2273665.1"/>
    </source>
</evidence>
<reference evidence="1" key="1">
    <citation type="submission" date="2022-03" db="EMBL/GenBank/DDBJ databases">
        <authorList>
            <person name="Alioto T."/>
            <person name="Alioto T."/>
            <person name="Gomez Garrido J."/>
        </authorList>
    </citation>
    <scope>NUCLEOTIDE SEQUENCE</scope>
</reference>
<dbReference type="PANTHER" id="PTHR15730">
    <property type="entry name" value="EXPERIMENTAL AUTOIMMUNE PROSTATITIS ANTIGEN 2-RELATED"/>
    <property type="match status" value="1"/>
</dbReference>
<proteinExistence type="predicted"/>
<evidence type="ECO:0000313" key="2">
    <source>
        <dbReference type="Proteomes" id="UP001295444"/>
    </source>
</evidence>
<name>A0AAD1RN22_PELCU</name>
<dbReference type="GO" id="GO:0005886">
    <property type="term" value="C:plasma membrane"/>
    <property type="evidence" value="ECO:0007669"/>
    <property type="project" value="TreeGrafter"/>
</dbReference>
<keyword evidence="2" id="KW-1185">Reference proteome</keyword>
<dbReference type="SUPFAM" id="SSF52317">
    <property type="entry name" value="Class I glutamine amidotransferase-like"/>
    <property type="match status" value="2"/>
</dbReference>
<dbReference type="Proteomes" id="UP001295444">
    <property type="component" value="Chromosome 03"/>
</dbReference>
<dbReference type="PANTHER" id="PTHR15730:SF5">
    <property type="entry name" value="SI:CH211-210B2.2-RELATED"/>
    <property type="match status" value="1"/>
</dbReference>
<accession>A0AAD1RN22</accession>
<dbReference type="EMBL" id="OW240914">
    <property type="protein sequence ID" value="CAH2273665.1"/>
    <property type="molecule type" value="Genomic_DNA"/>
</dbReference>
<organism evidence="1 2">
    <name type="scientific">Pelobates cultripes</name>
    <name type="common">Western spadefoot toad</name>
    <dbReference type="NCBI Taxonomy" id="61616"/>
    <lineage>
        <taxon>Eukaryota</taxon>
        <taxon>Metazoa</taxon>
        <taxon>Chordata</taxon>
        <taxon>Craniata</taxon>
        <taxon>Vertebrata</taxon>
        <taxon>Euteleostomi</taxon>
        <taxon>Amphibia</taxon>
        <taxon>Batrachia</taxon>
        <taxon>Anura</taxon>
        <taxon>Pelobatoidea</taxon>
        <taxon>Pelobatidae</taxon>
        <taxon>Pelobates</taxon>
    </lineage>
</organism>
<dbReference type="InterPro" id="IPR029062">
    <property type="entry name" value="Class_I_gatase-like"/>
</dbReference>
<dbReference type="GO" id="GO:0090314">
    <property type="term" value="P:positive regulation of protein targeting to membrane"/>
    <property type="evidence" value="ECO:0007669"/>
    <property type="project" value="TreeGrafter"/>
</dbReference>
<gene>
    <name evidence="1" type="ORF">PECUL_23A001048</name>
</gene>